<dbReference type="FunFam" id="2.60.120.920:FF:000004">
    <property type="entry name" value="Butyrophilin subfamily 1 member A1"/>
    <property type="match status" value="1"/>
</dbReference>
<dbReference type="AlphaFoldDB" id="H3B0N1"/>
<dbReference type="PROSITE" id="PS00518">
    <property type="entry name" value="ZF_RING_1"/>
    <property type="match status" value="1"/>
</dbReference>
<keyword evidence="1" id="KW-0479">Metal-binding</keyword>
<dbReference type="InterPro" id="IPR000315">
    <property type="entry name" value="Znf_B-box"/>
</dbReference>
<dbReference type="Gene3D" id="3.30.160.60">
    <property type="entry name" value="Classic Zinc Finger"/>
    <property type="match status" value="1"/>
</dbReference>
<dbReference type="Ensembl" id="ENSLACT00000015558.1">
    <property type="protein sequence ID" value="ENSLACP00000015452.1"/>
    <property type="gene ID" value="ENSLACG00000013604.1"/>
</dbReference>
<dbReference type="InterPro" id="IPR001841">
    <property type="entry name" value="Znf_RING"/>
</dbReference>
<dbReference type="InterPro" id="IPR013320">
    <property type="entry name" value="ConA-like_dom_sf"/>
</dbReference>
<feature type="domain" description="B box-type" evidence="7">
    <location>
        <begin position="103"/>
        <end position="144"/>
    </location>
</feature>
<reference evidence="10" key="1">
    <citation type="submission" date="2011-08" db="EMBL/GenBank/DDBJ databases">
        <title>The draft genome of Latimeria chalumnae.</title>
        <authorList>
            <person name="Di Palma F."/>
            <person name="Alfoldi J."/>
            <person name="Johnson J."/>
            <person name="Berlin A."/>
            <person name="Gnerre S."/>
            <person name="Jaffe D."/>
            <person name="MacCallum I."/>
            <person name="Young S."/>
            <person name="Walker B.J."/>
            <person name="Lander E."/>
            <person name="Lindblad-Toh K."/>
        </authorList>
    </citation>
    <scope>NUCLEOTIDE SEQUENCE [LARGE SCALE GENOMIC DNA]</scope>
    <source>
        <strain evidence="10">Wild caught</strain>
    </source>
</reference>
<dbReference type="SMART" id="SM00336">
    <property type="entry name" value="BBOX"/>
    <property type="match status" value="1"/>
</dbReference>
<protein>
    <recommendedName>
        <fullName evidence="11">Tripartite motif containing 69</fullName>
    </recommendedName>
</protein>
<dbReference type="InterPro" id="IPR003879">
    <property type="entry name" value="Butyrophylin_SPRY"/>
</dbReference>
<dbReference type="OMA" id="CDHTFCH"/>
<dbReference type="SMART" id="SM00184">
    <property type="entry name" value="RING"/>
    <property type="match status" value="1"/>
</dbReference>
<dbReference type="InterPro" id="IPR001870">
    <property type="entry name" value="B30.2/SPRY"/>
</dbReference>
<keyword evidence="3" id="KW-0862">Zinc</keyword>
<dbReference type="InterPro" id="IPR006574">
    <property type="entry name" value="PRY"/>
</dbReference>
<dbReference type="Pfam" id="PF00622">
    <property type="entry name" value="SPRY"/>
    <property type="match status" value="1"/>
</dbReference>
<evidence type="ECO:0000256" key="2">
    <source>
        <dbReference type="ARBA" id="ARBA00022771"/>
    </source>
</evidence>
<dbReference type="CDD" id="cd13733">
    <property type="entry name" value="SPRY_PRY_C-I_1"/>
    <property type="match status" value="1"/>
</dbReference>
<dbReference type="Pfam" id="PF00643">
    <property type="entry name" value="zf-B_box"/>
    <property type="match status" value="1"/>
</dbReference>
<feature type="coiled-coil region" evidence="5">
    <location>
        <begin position="202"/>
        <end position="258"/>
    </location>
</feature>
<dbReference type="InterPro" id="IPR027370">
    <property type="entry name" value="Znf-RING_euk"/>
</dbReference>
<dbReference type="InterPro" id="IPR003877">
    <property type="entry name" value="SPRY_dom"/>
</dbReference>
<evidence type="ECO:0000256" key="3">
    <source>
        <dbReference type="ARBA" id="ARBA00022833"/>
    </source>
</evidence>
<proteinExistence type="predicted"/>
<evidence type="ECO:0000313" key="10">
    <source>
        <dbReference type="Proteomes" id="UP000008672"/>
    </source>
</evidence>
<dbReference type="STRING" id="7897.ENSLACP00000015452"/>
<dbReference type="InterPro" id="IPR043136">
    <property type="entry name" value="B30.2/SPRY_sf"/>
</dbReference>
<evidence type="ECO:0000256" key="5">
    <source>
        <dbReference type="SAM" id="Coils"/>
    </source>
</evidence>
<dbReference type="PROSITE" id="PS50119">
    <property type="entry name" value="ZF_BBOX"/>
    <property type="match status" value="1"/>
</dbReference>
<dbReference type="Gene3D" id="2.60.120.920">
    <property type="match status" value="1"/>
</dbReference>
<dbReference type="SUPFAM" id="SSF49899">
    <property type="entry name" value="Concanavalin A-like lectins/glucanases"/>
    <property type="match status" value="1"/>
</dbReference>
<evidence type="ECO:0000259" key="7">
    <source>
        <dbReference type="PROSITE" id="PS50119"/>
    </source>
</evidence>
<dbReference type="SMART" id="SM00449">
    <property type="entry name" value="SPRY"/>
    <property type="match status" value="1"/>
</dbReference>
<dbReference type="SUPFAM" id="SSF57845">
    <property type="entry name" value="B-box zinc-binding domain"/>
    <property type="match status" value="1"/>
</dbReference>
<dbReference type="InterPro" id="IPR013083">
    <property type="entry name" value="Znf_RING/FYVE/PHD"/>
</dbReference>
<dbReference type="HOGENOM" id="CLU_013137_0_3_1"/>
<dbReference type="Proteomes" id="UP000008672">
    <property type="component" value="Unassembled WGS sequence"/>
</dbReference>
<name>H3B0N1_LATCH</name>
<keyword evidence="10" id="KW-1185">Reference proteome</keyword>
<dbReference type="Pfam" id="PF13765">
    <property type="entry name" value="PRY"/>
    <property type="match status" value="1"/>
</dbReference>
<keyword evidence="5" id="KW-0175">Coiled coil</keyword>
<dbReference type="PROSITE" id="PS50089">
    <property type="entry name" value="ZF_RING_2"/>
    <property type="match status" value="1"/>
</dbReference>
<organism evidence="9 10">
    <name type="scientific">Latimeria chalumnae</name>
    <name type="common">Coelacanth</name>
    <dbReference type="NCBI Taxonomy" id="7897"/>
    <lineage>
        <taxon>Eukaryota</taxon>
        <taxon>Metazoa</taxon>
        <taxon>Chordata</taxon>
        <taxon>Craniata</taxon>
        <taxon>Vertebrata</taxon>
        <taxon>Euteleostomi</taxon>
        <taxon>Coelacanthiformes</taxon>
        <taxon>Coelacanthidae</taxon>
        <taxon>Latimeria</taxon>
    </lineage>
</organism>
<evidence type="ECO:0000256" key="1">
    <source>
        <dbReference type="ARBA" id="ARBA00022723"/>
    </source>
</evidence>
<dbReference type="GO" id="GO:0008270">
    <property type="term" value="F:zinc ion binding"/>
    <property type="evidence" value="ECO:0007669"/>
    <property type="project" value="UniProtKB-KW"/>
</dbReference>
<dbReference type="PROSITE" id="PS50188">
    <property type="entry name" value="B302_SPRY"/>
    <property type="match status" value="1"/>
</dbReference>
<dbReference type="Gene3D" id="3.30.40.10">
    <property type="entry name" value="Zinc/RING finger domain, C3HC4 (zinc finger)"/>
    <property type="match status" value="1"/>
</dbReference>
<evidence type="ECO:0000259" key="8">
    <source>
        <dbReference type="PROSITE" id="PS50188"/>
    </source>
</evidence>
<dbReference type="eggNOG" id="KOG2177">
    <property type="taxonomic scope" value="Eukaryota"/>
</dbReference>
<dbReference type="InParanoid" id="H3B0N1"/>
<feature type="domain" description="B30.2/SPRY" evidence="8">
    <location>
        <begin position="297"/>
        <end position="491"/>
    </location>
</feature>
<accession>H3B0N1</accession>
<keyword evidence="2 4" id="KW-0863">Zinc-finger</keyword>
<dbReference type="EMBL" id="AFYH01090879">
    <property type="status" value="NOT_ANNOTATED_CDS"/>
    <property type="molecule type" value="Genomic_DNA"/>
</dbReference>
<feature type="coiled-coil region" evidence="5">
    <location>
        <begin position="145"/>
        <end position="172"/>
    </location>
</feature>
<reference evidence="9" key="3">
    <citation type="submission" date="2025-09" db="UniProtKB">
        <authorList>
            <consortium name="Ensembl"/>
        </authorList>
    </citation>
    <scope>IDENTIFICATION</scope>
</reference>
<dbReference type="PRINTS" id="PR01407">
    <property type="entry name" value="BUTYPHLNCDUF"/>
</dbReference>
<dbReference type="InterPro" id="IPR017907">
    <property type="entry name" value="Znf_RING_CS"/>
</dbReference>
<dbReference type="SUPFAM" id="SSF57850">
    <property type="entry name" value="RING/U-box"/>
    <property type="match status" value="1"/>
</dbReference>
<dbReference type="EMBL" id="AFYH01090880">
    <property type="status" value="NOT_ANNOTATED_CDS"/>
    <property type="molecule type" value="Genomic_DNA"/>
</dbReference>
<dbReference type="InterPro" id="IPR050143">
    <property type="entry name" value="TRIM/RBCC"/>
</dbReference>
<evidence type="ECO:0000256" key="4">
    <source>
        <dbReference type="PROSITE-ProRule" id="PRU00024"/>
    </source>
</evidence>
<evidence type="ECO:0000259" key="6">
    <source>
        <dbReference type="PROSITE" id="PS50089"/>
    </source>
</evidence>
<dbReference type="PANTHER" id="PTHR24103">
    <property type="entry name" value="E3 UBIQUITIN-PROTEIN LIGASE TRIM"/>
    <property type="match status" value="1"/>
</dbReference>
<dbReference type="SMART" id="SM00589">
    <property type="entry name" value="PRY"/>
    <property type="match status" value="1"/>
</dbReference>
<dbReference type="GeneTree" id="ENSGT00940000154126"/>
<reference evidence="9" key="2">
    <citation type="submission" date="2025-08" db="UniProtKB">
        <authorList>
            <consortium name="Ensembl"/>
        </authorList>
    </citation>
    <scope>IDENTIFICATION</scope>
</reference>
<dbReference type="Pfam" id="PF13445">
    <property type="entry name" value="zf-RING_UBOX"/>
    <property type="match status" value="1"/>
</dbReference>
<gene>
    <name evidence="9" type="primary">LOC102357004</name>
</gene>
<evidence type="ECO:0000313" key="9">
    <source>
        <dbReference type="Ensembl" id="ENSLACP00000015452.1"/>
    </source>
</evidence>
<sequence length="491" mass="57267">KSISTMAALGETAGSDVCCSICRDSYKDPVILGCSHSFCRACISWVWEKTEVGLSCPQCRRVFSDRNLRKNFALAKIVESFKKTDLKAEAFQQSRKSEKSEETEEFYCEEHEEKLKLFCEEDQELACVVCGTSRSHKSHNLLPIKEAFQVYKEKLEESMRDLQSELKEAYECGEEGDKETQKFQEKTSCLKEQLREDFSKLHDFLYKEEENLREKMKIQETEILKKLEENGVKTTQQISRLEQSISEIQKRLNSQRVEELLKDIKAALTGLYYRVKMKFEKPKKIDVDLCEGEFIGPLQYRVWRRMREVMDCPVLDSITINPKTVYPNCKVSEDGTSLWCSSERQNVPDNLQRFRYYSAALGSQGFTSGRHYWEVEVGDKNEWGLGVVRESVERKDHIGSSPVNGFYVLYKTFNYWACCSQQINLFLPVKPRRIGVYLDYEGGQVSFYNAENMSHIHTYTDTFTEKMYPYFDTQWNINGENPEPLKLISNR</sequence>
<evidence type="ECO:0008006" key="11">
    <source>
        <dbReference type="Google" id="ProtNLM"/>
    </source>
</evidence>
<feature type="domain" description="RING-type" evidence="6">
    <location>
        <begin position="19"/>
        <end position="60"/>
    </location>
</feature>